<dbReference type="OMA" id="LESCCWR"/>
<keyword evidence="2" id="KW-1185">Reference proteome</keyword>
<evidence type="ECO:0000313" key="2">
    <source>
        <dbReference type="Proteomes" id="UP000807504"/>
    </source>
</evidence>
<gene>
    <name evidence="1" type="ORF">HNY73_006495</name>
</gene>
<proteinExistence type="predicted"/>
<reference evidence="1" key="1">
    <citation type="journal article" date="2020" name="bioRxiv">
        <title>Chromosome-level reference genome of the European wasp spider Argiope bruennichi: a resource for studies on range expansion and evolutionary adaptation.</title>
        <authorList>
            <person name="Sheffer M.M."/>
            <person name="Hoppe A."/>
            <person name="Krehenwinkel H."/>
            <person name="Uhl G."/>
            <person name="Kuss A.W."/>
            <person name="Jensen L."/>
            <person name="Jensen C."/>
            <person name="Gillespie R.G."/>
            <person name="Hoff K.J."/>
            <person name="Prost S."/>
        </authorList>
    </citation>
    <scope>NUCLEOTIDE SEQUENCE</scope>
</reference>
<dbReference type="EMBL" id="JABXBU010000012">
    <property type="protein sequence ID" value="KAF8788451.1"/>
    <property type="molecule type" value="Genomic_DNA"/>
</dbReference>
<dbReference type="PANTHER" id="PTHR38926">
    <property type="entry name" value="F-BOX DOMAIN CONTAINING PROTEIN, EXPRESSED"/>
    <property type="match status" value="1"/>
</dbReference>
<comment type="caution">
    <text evidence="1">The sequence shown here is derived from an EMBL/GenBank/DDBJ whole genome shotgun (WGS) entry which is preliminary data.</text>
</comment>
<sequence length="511" mass="58902">MQPRYAHPTTPMAVPSLKLYDICMRRVSMILKGRFRDEAPNPFVVLPSCIVHDLIAFIFDLYSTGGFRAYYIEPLLLTGRVKHITLQNLRLEEELLPTLRSFTICRRLKSLNLINVCEFDLAIVSRLLEELLKALKNLEELHCSVSFSLAAIRKCKKLRIAKLHFTPESYLDDLLEEVDGQTQAHENLSVLTLCGRRAEEFLHFKEVAELLVNCPRLHSLGYLDVSKALRYLHGSDTSNIRKYGLESCCWREHKVLGWSEYEDDFLLSIRTAALACPMLKELVVKIPRRHYEGAISVLRTLRNLTYLEIEFDRGKKDFRPEIFSLLSEIGSNLQHLALHRVDNIEFDAILKFCPELVSLKIDCKHVVGDWTETSANPRQLQRLAFFSSEGYSGSNSLRLLLSKCCNLQELFLKNSEFLTDSFLSRLLKDNPIVLAQLKIACICDCCLTKDGLKNFLSYAKKLEKISLESTKISEEEAENLIREMNSEVTIIPDYDEGIFEEFFHRRRYVCA</sequence>
<dbReference type="Gene3D" id="3.80.10.10">
    <property type="entry name" value="Ribonuclease Inhibitor"/>
    <property type="match status" value="1"/>
</dbReference>
<accession>A0A8T0FC19</accession>
<dbReference type="SUPFAM" id="SSF52047">
    <property type="entry name" value="RNI-like"/>
    <property type="match status" value="1"/>
</dbReference>
<dbReference type="PANTHER" id="PTHR38926:SF5">
    <property type="entry name" value="F-BOX AND LEUCINE-RICH REPEAT PROTEIN 6"/>
    <property type="match status" value="1"/>
</dbReference>
<dbReference type="AlphaFoldDB" id="A0A8T0FC19"/>
<evidence type="ECO:0000313" key="1">
    <source>
        <dbReference type="EMBL" id="KAF8788451.1"/>
    </source>
</evidence>
<organism evidence="1 2">
    <name type="scientific">Argiope bruennichi</name>
    <name type="common">Wasp spider</name>
    <name type="synonym">Aranea bruennichi</name>
    <dbReference type="NCBI Taxonomy" id="94029"/>
    <lineage>
        <taxon>Eukaryota</taxon>
        <taxon>Metazoa</taxon>
        <taxon>Ecdysozoa</taxon>
        <taxon>Arthropoda</taxon>
        <taxon>Chelicerata</taxon>
        <taxon>Arachnida</taxon>
        <taxon>Araneae</taxon>
        <taxon>Araneomorphae</taxon>
        <taxon>Entelegynae</taxon>
        <taxon>Araneoidea</taxon>
        <taxon>Araneidae</taxon>
        <taxon>Argiope</taxon>
    </lineage>
</organism>
<dbReference type="OrthoDB" id="6418267at2759"/>
<name>A0A8T0FC19_ARGBR</name>
<dbReference type="Proteomes" id="UP000807504">
    <property type="component" value="Unassembled WGS sequence"/>
</dbReference>
<protein>
    <submittedName>
        <fullName evidence="1">Uncharacterized protein</fullName>
    </submittedName>
</protein>
<reference evidence="1" key="2">
    <citation type="submission" date="2020-06" db="EMBL/GenBank/DDBJ databases">
        <authorList>
            <person name="Sheffer M."/>
        </authorList>
    </citation>
    <scope>NUCLEOTIDE SEQUENCE</scope>
</reference>
<dbReference type="InterPro" id="IPR032675">
    <property type="entry name" value="LRR_dom_sf"/>
</dbReference>